<evidence type="ECO:0000256" key="1">
    <source>
        <dbReference type="ARBA" id="ARBA00004651"/>
    </source>
</evidence>
<evidence type="ECO:0000256" key="3">
    <source>
        <dbReference type="ARBA" id="ARBA00022448"/>
    </source>
</evidence>
<comment type="similarity">
    <text evidence="2 8">Belongs to the nucleobase:cation symporter-2 (NCS2) (TC 2.A.40) family. Azg-like subfamily.</text>
</comment>
<dbReference type="GO" id="GO:0005886">
    <property type="term" value="C:plasma membrane"/>
    <property type="evidence" value="ECO:0007669"/>
    <property type="project" value="UniProtKB-SubCell"/>
</dbReference>
<dbReference type="Proteomes" id="UP000681414">
    <property type="component" value="Unassembled WGS sequence"/>
</dbReference>
<keyword evidence="6 8" id="KW-1133">Transmembrane helix</keyword>
<feature type="transmembrane region" description="Helical" evidence="9">
    <location>
        <begin position="130"/>
        <end position="148"/>
    </location>
</feature>
<feature type="transmembrane region" description="Helical" evidence="9">
    <location>
        <begin position="416"/>
        <end position="433"/>
    </location>
</feature>
<dbReference type="GO" id="GO:0005345">
    <property type="term" value="F:purine nucleobase transmembrane transporter activity"/>
    <property type="evidence" value="ECO:0007669"/>
    <property type="project" value="TreeGrafter"/>
</dbReference>
<keyword evidence="11" id="KW-1185">Reference proteome</keyword>
<accession>A0A942TEE1</accession>
<dbReference type="PIRSF" id="PIRSF005353">
    <property type="entry name" value="PbuG"/>
    <property type="match status" value="1"/>
</dbReference>
<keyword evidence="4 8" id="KW-1003">Cell membrane</keyword>
<evidence type="ECO:0000256" key="2">
    <source>
        <dbReference type="ARBA" id="ARBA00005697"/>
    </source>
</evidence>
<gene>
    <name evidence="10" type="ORF">KHA97_13935</name>
</gene>
<dbReference type="InterPro" id="IPR045018">
    <property type="entry name" value="Azg-like"/>
</dbReference>
<dbReference type="InterPro" id="IPR026033">
    <property type="entry name" value="Azg-like_bact_archaea"/>
</dbReference>
<dbReference type="Pfam" id="PF00860">
    <property type="entry name" value="Xan_ur_permease"/>
    <property type="match status" value="1"/>
</dbReference>
<feature type="transmembrane region" description="Helical" evidence="9">
    <location>
        <begin position="195"/>
        <end position="220"/>
    </location>
</feature>
<feature type="transmembrane region" description="Helical" evidence="9">
    <location>
        <begin position="240"/>
        <end position="266"/>
    </location>
</feature>
<feature type="transmembrane region" description="Helical" evidence="9">
    <location>
        <begin position="74"/>
        <end position="94"/>
    </location>
</feature>
<dbReference type="AlphaFoldDB" id="A0A942TEE1"/>
<evidence type="ECO:0000313" key="10">
    <source>
        <dbReference type="EMBL" id="MBS4196163.1"/>
    </source>
</evidence>
<dbReference type="RefSeq" id="WP_213125317.1">
    <property type="nucleotide sequence ID" value="NZ_JAGYPG010000002.1"/>
</dbReference>
<evidence type="ECO:0000313" key="11">
    <source>
        <dbReference type="Proteomes" id="UP000681414"/>
    </source>
</evidence>
<dbReference type="InterPro" id="IPR006043">
    <property type="entry name" value="NCS2"/>
</dbReference>
<proteinExistence type="inferred from homology"/>
<evidence type="ECO:0000256" key="7">
    <source>
        <dbReference type="ARBA" id="ARBA00023136"/>
    </source>
</evidence>
<dbReference type="EMBL" id="JAGYPG010000002">
    <property type="protein sequence ID" value="MBS4196163.1"/>
    <property type="molecule type" value="Genomic_DNA"/>
</dbReference>
<reference evidence="10 11" key="1">
    <citation type="submission" date="2021-05" db="EMBL/GenBank/DDBJ databases">
        <title>Novel Bacillus species.</title>
        <authorList>
            <person name="Liu G."/>
        </authorList>
    </citation>
    <scope>NUCLEOTIDE SEQUENCE [LARGE SCALE GENOMIC DNA]</scope>
    <source>
        <strain evidence="11">FJAT-49780</strain>
    </source>
</reference>
<keyword evidence="3 8" id="KW-0813">Transport</keyword>
<feature type="transmembrane region" description="Helical" evidence="9">
    <location>
        <begin position="319"/>
        <end position="340"/>
    </location>
</feature>
<feature type="transmembrane region" description="Helical" evidence="9">
    <location>
        <begin position="347"/>
        <end position="366"/>
    </location>
</feature>
<name>A0A942TEE1_9BACI</name>
<evidence type="ECO:0000256" key="8">
    <source>
        <dbReference type="PIRNR" id="PIRNR005353"/>
    </source>
</evidence>
<comment type="subcellular location">
    <subcellularLocation>
        <location evidence="1 8">Cell membrane</location>
        <topology evidence="1 8">Multi-pass membrane protein</topology>
    </subcellularLocation>
</comment>
<protein>
    <submittedName>
        <fullName evidence="10">NCS2 family permease</fullName>
    </submittedName>
</protein>
<evidence type="ECO:0000256" key="4">
    <source>
        <dbReference type="ARBA" id="ARBA00022475"/>
    </source>
</evidence>
<feature type="transmembrane region" description="Helical" evidence="9">
    <location>
        <begin position="386"/>
        <end position="404"/>
    </location>
</feature>
<dbReference type="PANTHER" id="PTHR43337">
    <property type="entry name" value="XANTHINE/URACIL PERMEASE C887.17-RELATED"/>
    <property type="match status" value="1"/>
</dbReference>
<evidence type="ECO:0000256" key="5">
    <source>
        <dbReference type="ARBA" id="ARBA00022692"/>
    </source>
</evidence>
<feature type="transmembrane region" description="Helical" evidence="9">
    <location>
        <begin position="47"/>
        <end position="67"/>
    </location>
</feature>
<feature type="transmembrane region" description="Helical" evidence="9">
    <location>
        <begin position="168"/>
        <end position="188"/>
    </location>
</feature>
<dbReference type="PANTHER" id="PTHR43337:SF11">
    <property type="entry name" value="GUANINE_HYPOXANTHINE PERMEASE PBUG"/>
    <property type="match status" value="1"/>
</dbReference>
<keyword evidence="7 8" id="KW-0472">Membrane</keyword>
<evidence type="ECO:0000256" key="6">
    <source>
        <dbReference type="ARBA" id="ARBA00022989"/>
    </source>
</evidence>
<sequence length="434" mass="46243">MDRYFNFKELNTNYRQESVAGLTTFLAMAYILFVNPSILSATGMDQGAIFVATGLASALACLIMGLWAKYPVALAPGMGINAFFAFTVVLGMGIPWQTALAGTFISGLIFFILTLTKIRETIINAIPEQLKLAVASGIGLFIAFIGFQNAGIVKEAQPGTTIVALGDITAPTTLLAIFGLIVTAFFMIRRFRGAIFYGMIVTSVAGIIFGLIDLPSGVIAPIPSLEPTFGAMFSHLGDIFTPHMLVVIFTLLFVDFFDTAGTLLAVTRQAGLLVDGKLPRIGRALSADSIATMIGAVLGTSTTTSYVESTSGVAAGGRTGFTSIVTAGLFILALFFSPLLSVVTPQVTAPALIVVGILMSSALAEIKWNEFEFAIPAFLTVVTMPLTYSISTGIALGFILYPLTMVFRGKYKEVHPIMYVLFVVFIAYLGWAVE</sequence>
<keyword evidence="5 8" id="KW-0812">Transmembrane</keyword>
<feature type="transmembrane region" description="Helical" evidence="9">
    <location>
        <begin position="100"/>
        <end position="118"/>
    </location>
</feature>
<comment type="caution">
    <text evidence="10">The sequence shown here is derived from an EMBL/GenBank/DDBJ whole genome shotgun (WGS) entry which is preliminary data.</text>
</comment>
<evidence type="ECO:0000256" key="9">
    <source>
        <dbReference type="SAM" id="Phobius"/>
    </source>
</evidence>
<organism evidence="10 11">
    <name type="scientific">Lederbergia citri</name>
    <dbReference type="NCBI Taxonomy" id="2833580"/>
    <lineage>
        <taxon>Bacteria</taxon>
        <taxon>Bacillati</taxon>
        <taxon>Bacillota</taxon>
        <taxon>Bacilli</taxon>
        <taxon>Bacillales</taxon>
        <taxon>Bacillaceae</taxon>
        <taxon>Lederbergia</taxon>
    </lineage>
</organism>
<feature type="transmembrane region" description="Helical" evidence="9">
    <location>
        <begin position="20"/>
        <end position="41"/>
    </location>
</feature>